<protein>
    <submittedName>
        <fullName evidence="2">Pentatricopeptide repeat-containing protein</fullName>
    </submittedName>
</protein>
<dbReference type="InterPro" id="IPR032867">
    <property type="entry name" value="DYW_dom"/>
</dbReference>
<evidence type="ECO:0000259" key="1">
    <source>
        <dbReference type="Pfam" id="PF14432"/>
    </source>
</evidence>
<name>A0AAP0GDY3_9ASPA</name>
<keyword evidence="3" id="KW-1185">Reference proteome</keyword>
<sequence length="112" mass="12816">MAEKIFTFLKGLEERMRADGYVAGTKCVLVNLSEEEKEDMLCGHSERLAIAFGILSTKEGEVLRVMKNLRICVDCHTAMKFISIIAKRKIIVRDAKRFHHFEDGICSCGDYW</sequence>
<gene>
    <name evidence="2" type="primary">PCMP-H81</name>
    <name evidence="2" type="ORF">KSP39_PZI002879</name>
</gene>
<reference evidence="2 3" key="1">
    <citation type="journal article" date="2022" name="Nat. Plants">
        <title>Genomes of leafy and leafless Platanthera orchids illuminate the evolution of mycoheterotrophy.</title>
        <authorList>
            <person name="Li M.H."/>
            <person name="Liu K.W."/>
            <person name="Li Z."/>
            <person name="Lu H.C."/>
            <person name="Ye Q.L."/>
            <person name="Zhang D."/>
            <person name="Wang J.Y."/>
            <person name="Li Y.F."/>
            <person name="Zhong Z.M."/>
            <person name="Liu X."/>
            <person name="Yu X."/>
            <person name="Liu D.K."/>
            <person name="Tu X.D."/>
            <person name="Liu B."/>
            <person name="Hao Y."/>
            <person name="Liao X.Y."/>
            <person name="Jiang Y.T."/>
            <person name="Sun W.H."/>
            <person name="Chen J."/>
            <person name="Chen Y.Q."/>
            <person name="Ai Y."/>
            <person name="Zhai J.W."/>
            <person name="Wu S.S."/>
            <person name="Zhou Z."/>
            <person name="Hsiao Y.Y."/>
            <person name="Wu W.L."/>
            <person name="Chen Y.Y."/>
            <person name="Lin Y.F."/>
            <person name="Hsu J.L."/>
            <person name="Li C.Y."/>
            <person name="Wang Z.W."/>
            <person name="Zhao X."/>
            <person name="Zhong W.Y."/>
            <person name="Ma X.K."/>
            <person name="Ma L."/>
            <person name="Huang J."/>
            <person name="Chen G.Z."/>
            <person name="Huang M.Z."/>
            <person name="Huang L."/>
            <person name="Peng D.H."/>
            <person name="Luo Y.B."/>
            <person name="Zou S.Q."/>
            <person name="Chen S.P."/>
            <person name="Lan S."/>
            <person name="Tsai W.C."/>
            <person name="Van de Peer Y."/>
            <person name="Liu Z.J."/>
        </authorList>
    </citation>
    <scope>NUCLEOTIDE SEQUENCE [LARGE SCALE GENOMIC DNA]</scope>
    <source>
        <strain evidence="2">Lor287</strain>
    </source>
</reference>
<organism evidence="2 3">
    <name type="scientific">Platanthera zijinensis</name>
    <dbReference type="NCBI Taxonomy" id="2320716"/>
    <lineage>
        <taxon>Eukaryota</taxon>
        <taxon>Viridiplantae</taxon>
        <taxon>Streptophyta</taxon>
        <taxon>Embryophyta</taxon>
        <taxon>Tracheophyta</taxon>
        <taxon>Spermatophyta</taxon>
        <taxon>Magnoliopsida</taxon>
        <taxon>Liliopsida</taxon>
        <taxon>Asparagales</taxon>
        <taxon>Orchidaceae</taxon>
        <taxon>Orchidoideae</taxon>
        <taxon>Orchideae</taxon>
        <taxon>Orchidinae</taxon>
        <taxon>Platanthera</taxon>
    </lineage>
</organism>
<dbReference type="Pfam" id="PF14432">
    <property type="entry name" value="DYW_deaminase"/>
    <property type="match status" value="1"/>
</dbReference>
<proteinExistence type="predicted"/>
<feature type="domain" description="DYW" evidence="1">
    <location>
        <begin position="20"/>
        <end position="112"/>
    </location>
</feature>
<dbReference type="Proteomes" id="UP001418222">
    <property type="component" value="Unassembled WGS sequence"/>
</dbReference>
<dbReference type="EMBL" id="JBBWWQ010000002">
    <property type="protein sequence ID" value="KAK8954176.1"/>
    <property type="molecule type" value="Genomic_DNA"/>
</dbReference>
<evidence type="ECO:0000313" key="2">
    <source>
        <dbReference type="EMBL" id="KAK8954176.1"/>
    </source>
</evidence>
<dbReference type="AlphaFoldDB" id="A0AAP0GDY3"/>
<dbReference type="GO" id="GO:0008270">
    <property type="term" value="F:zinc ion binding"/>
    <property type="evidence" value="ECO:0007669"/>
    <property type="project" value="InterPro"/>
</dbReference>
<accession>A0AAP0GDY3</accession>
<comment type="caution">
    <text evidence="2">The sequence shown here is derived from an EMBL/GenBank/DDBJ whole genome shotgun (WGS) entry which is preliminary data.</text>
</comment>
<evidence type="ECO:0000313" key="3">
    <source>
        <dbReference type="Proteomes" id="UP001418222"/>
    </source>
</evidence>